<keyword evidence="6 8" id="KW-0472">Membrane</keyword>
<dbReference type="AlphaFoldDB" id="A0A815CTA4"/>
<dbReference type="InterPro" id="IPR050927">
    <property type="entry name" value="TRPM"/>
</dbReference>
<feature type="domain" description="TRPM-like" evidence="10">
    <location>
        <begin position="515"/>
        <end position="639"/>
    </location>
</feature>
<comment type="subcellular location">
    <subcellularLocation>
        <location evidence="1">Membrane</location>
        <topology evidence="1">Multi-pass membrane protein</topology>
    </subcellularLocation>
</comment>
<keyword evidence="5" id="KW-0406">Ion transport</keyword>
<evidence type="ECO:0000256" key="5">
    <source>
        <dbReference type="ARBA" id="ARBA00023065"/>
    </source>
</evidence>
<evidence type="ECO:0000313" key="13">
    <source>
        <dbReference type="Proteomes" id="UP000663854"/>
    </source>
</evidence>
<feature type="domain" description="TRPM SLOG" evidence="9">
    <location>
        <begin position="52"/>
        <end position="167"/>
    </location>
</feature>
<keyword evidence="14" id="KW-1185">Reference proteome</keyword>
<evidence type="ECO:0000256" key="1">
    <source>
        <dbReference type="ARBA" id="ARBA00004141"/>
    </source>
</evidence>
<evidence type="ECO:0000256" key="4">
    <source>
        <dbReference type="ARBA" id="ARBA00022989"/>
    </source>
</evidence>
<dbReference type="Proteomes" id="UP000663854">
    <property type="component" value="Unassembled WGS sequence"/>
</dbReference>
<feature type="transmembrane region" description="Helical" evidence="8">
    <location>
        <begin position="829"/>
        <end position="853"/>
    </location>
</feature>
<keyword evidence="7" id="KW-0407">Ion channel</keyword>
<evidence type="ECO:0000256" key="3">
    <source>
        <dbReference type="ARBA" id="ARBA00022692"/>
    </source>
</evidence>
<name>A0A815CTA4_9BILA</name>
<evidence type="ECO:0000256" key="8">
    <source>
        <dbReference type="SAM" id="Phobius"/>
    </source>
</evidence>
<dbReference type="Pfam" id="PF25508">
    <property type="entry name" value="TRPM2"/>
    <property type="match status" value="1"/>
</dbReference>
<evidence type="ECO:0000259" key="10">
    <source>
        <dbReference type="Pfam" id="PF25508"/>
    </source>
</evidence>
<dbReference type="Proteomes" id="UP000663870">
    <property type="component" value="Unassembled WGS sequence"/>
</dbReference>
<proteinExistence type="predicted"/>
<feature type="transmembrane region" description="Helical" evidence="8">
    <location>
        <begin position="744"/>
        <end position="766"/>
    </location>
</feature>
<keyword evidence="2" id="KW-0813">Transport</keyword>
<sequence>MGDERKKRKADVAKGIAELKICAHGEFAGLTDVYGCVEFNVNKNDTTIRPSEYIRLSLKTNAETVVKFMTQYWKLKQPDLIISVTGGAKNFDASTILRKMFPMHLADAAIRANAWLITAGINVGVVKEVGEALKYYCSYYGKHRFDVPCIGIGSWGYTAGNRQLDKPTLEGHSLEHEHDVPHRFFSSTINRIRHDSITVERTDQYLVQSYDIHKNEPGQCYLEPNHTHFLLFDDGTTTHDAVIPVRAKIEHCRGTSSIRTVCEALKHDTPVVVLKDSGRAADLIAKLHAWYSDHETDHNRVSSARSVDGEIHENIISRVHSRRPQISASVRGSKKENDTDIVKAASSEIKGLDAVEGELRQVLKQCKHLVTSLKIDLNEPHGDFENVFLEYLFNARRHSINSKEQRSPIGELKLAIAWHRFDYAQNYLSNERRSDYKRRGNLRVLLVEALYHGGTDHVKFLIEFGAKLEVLTHGDLKRLYTKIGISNQLPIKDKDKLQDKDQYYSEYLGPIGYSKSPNSNDDEQLATSVLENLFLWALFFNQFELAVYLCSKIQDIIPRLLLGAYIYRHAATLTVDIDIQQQYNKHADQFDKSVASIIDLCYHDDDQFALDLLSKSPDVTPNCTTLELAQKARCQSFLASRCVQRYLDNSWYGYINYKRWDINLQIFIYSLLIPLTPILCARLDYVEKSESGTDEVDITQYRVMQNTPKSIPYRRKHVVTWWYKIKHFYQAPIVRFYYNVMKDLIFFICFILIFLFAFSIASWALITTNSQVYWHYSSDGSLSNVTVSKNGSGLWTWRIIRNVTNYGVWKIFGQVEPIDDLDAYSSTAFVLDIMFVTIANIILLSVLVALFNVTITRVEEQSKQVWGYHRFLLVNEYKSKVSLPPPFSILNYLFLSGQWLAKKLLRCSRYSLNDKKAEEFTDKIQDKRKIHSDYWWHKLRHEKTVQIEASLKEIEP</sequence>
<dbReference type="EMBL" id="CAJNOH010002343">
    <property type="protein sequence ID" value="CAF1288131.1"/>
    <property type="molecule type" value="Genomic_DNA"/>
</dbReference>
<dbReference type="PANTHER" id="PTHR13800">
    <property type="entry name" value="TRANSIENT RECEPTOR POTENTIAL CATION CHANNEL, SUBFAMILY M, MEMBER 6"/>
    <property type="match status" value="1"/>
</dbReference>
<dbReference type="Pfam" id="PF18139">
    <property type="entry name" value="LSDAT_euk"/>
    <property type="match status" value="1"/>
</dbReference>
<comment type="caution">
    <text evidence="11">The sequence shown here is derived from an EMBL/GenBank/DDBJ whole genome shotgun (WGS) entry which is preliminary data.</text>
</comment>
<organism evidence="11 13">
    <name type="scientific">Rotaria sordida</name>
    <dbReference type="NCBI Taxonomy" id="392033"/>
    <lineage>
        <taxon>Eukaryota</taxon>
        <taxon>Metazoa</taxon>
        <taxon>Spiralia</taxon>
        <taxon>Gnathifera</taxon>
        <taxon>Rotifera</taxon>
        <taxon>Eurotatoria</taxon>
        <taxon>Bdelloidea</taxon>
        <taxon>Philodinida</taxon>
        <taxon>Philodinidae</taxon>
        <taxon>Rotaria</taxon>
    </lineage>
</organism>
<dbReference type="InterPro" id="IPR041491">
    <property type="entry name" value="TRPM_SLOG"/>
</dbReference>
<dbReference type="EMBL" id="CAJNOL010003501">
    <property type="protein sequence ID" value="CAF1564964.1"/>
    <property type="molecule type" value="Genomic_DNA"/>
</dbReference>
<dbReference type="InterPro" id="IPR057366">
    <property type="entry name" value="TRPM-like"/>
</dbReference>
<dbReference type="GO" id="GO:0005261">
    <property type="term" value="F:monoatomic cation channel activity"/>
    <property type="evidence" value="ECO:0007669"/>
    <property type="project" value="TreeGrafter"/>
</dbReference>
<dbReference type="PANTHER" id="PTHR13800:SF12">
    <property type="entry name" value="TRANSIENT RECEPTOR POTENTIAL CATION CHANNEL SUBFAMILY M MEMBER-LIKE 2"/>
    <property type="match status" value="1"/>
</dbReference>
<dbReference type="GO" id="GO:0005886">
    <property type="term" value="C:plasma membrane"/>
    <property type="evidence" value="ECO:0007669"/>
    <property type="project" value="TreeGrafter"/>
</dbReference>
<gene>
    <name evidence="12" type="ORF">JXQ802_LOCUS44685</name>
    <name evidence="11" type="ORF">PYM288_LOCUS29246</name>
</gene>
<evidence type="ECO:0000259" key="9">
    <source>
        <dbReference type="Pfam" id="PF18139"/>
    </source>
</evidence>
<keyword evidence="3 8" id="KW-0812">Transmembrane</keyword>
<evidence type="ECO:0000313" key="12">
    <source>
        <dbReference type="EMBL" id="CAF1564964.1"/>
    </source>
</evidence>
<evidence type="ECO:0000256" key="7">
    <source>
        <dbReference type="ARBA" id="ARBA00023303"/>
    </source>
</evidence>
<accession>A0A815CTA4</accession>
<evidence type="ECO:0000313" key="11">
    <source>
        <dbReference type="EMBL" id="CAF1288131.1"/>
    </source>
</evidence>
<keyword evidence="4 8" id="KW-1133">Transmembrane helix</keyword>
<reference evidence="11" key="1">
    <citation type="submission" date="2021-02" db="EMBL/GenBank/DDBJ databases">
        <authorList>
            <person name="Nowell W R."/>
        </authorList>
    </citation>
    <scope>NUCLEOTIDE SEQUENCE</scope>
</reference>
<evidence type="ECO:0000256" key="2">
    <source>
        <dbReference type="ARBA" id="ARBA00022448"/>
    </source>
</evidence>
<evidence type="ECO:0000313" key="14">
    <source>
        <dbReference type="Proteomes" id="UP000663870"/>
    </source>
</evidence>
<dbReference type="GO" id="GO:0030001">
    <property type="term" value="P:metal ion transport"/>
    <property type="evidence" value="ECO:0007669"/>
    <property type="project" value="TreeGrafter"/>
</dbReference>
<evidence type="ECO:0000256" key="6">
    <source>
        <dbReference type="ARBA" id="ARBA00023136"/>
    </source>
</evidence>
<protein>
    <submittedName>
        <fullName evidence="11">Uncharacterized protein</fullName>
    </submittedName>
</protein>